<dbReference type="OrthoDB" id="2416742at2"/>
<feature type="transmembrane region" description="Helical" evidence="7">
    <location>
        <begin position="57"/>
        <end position="77"/>
    </location>
</feature>
<evidence type="ECO:0000256" key="1">
    <source>
        <dbReference type="ARBA" id="ARBA00004651"/>
    </source>
</evidence>
<feature type="transmembrane region" description="Helical" evidence="7">
    <location>
        <begin position="310"/>
        <end position="332"/>
    </location>
</feature>
<dbReference type="Proteomes" id="UP000032633">
    <property type="component" value="Chromosome"/>
</dbReference>
<evidence type="ECO:0000256" key="5">
    <source>
        <dbReference type="ARBA" id="ARBA00022989"/>
    </source>
</evidence>
<evidence type="ECO:0000256" key="7">
    <source>
        <dbReference type="SAM" id="Phobius"/>
    </source>
</evidence>
<feature type="transmembrane region" description="Helical" evidence="7">
    <location>
        <begin position="6"/>
        <end position="36"/>
    </location>
</feature>
<evidence type="ECO:0000256" key="3">
    <source>
        <dbReference type="ARBA" id="ARBA00022475"/>
    </source>
</evidence>
<dbReference type="EMBL" id="CP011058">
    <property type="protein sequence ID" value="AJY77311.1"/>
    <property type="molecule type" value="Genomic_DNA"/>
</dbReference>
<keyword evidence="3" id="KW-1003">Cell membrane</keyword>
<dbReference type="RefSeq" id="WP_045672736.1">
    <property type="nucleotide sequence ID" value="NZ_CP011058.1"/>
</dbReference>
<feature type="transmembrane region" description="Helical" evidence="7">
    <location>
        <begin position="236"/>
        <end position="253"/>
    </location>
</feature>
<feature type="transmembrane region" description="Helical" evidence="7">
    <location>
        <begin position="265"/>
        <end position="290"/>
    </location>
</feature>
<organism evidence="8 9">
    <name type="scientific">Paenibacillus beijingensis</name>
    <dbReference type="NCBI Taxonomy" id="1126833"/>
    <lineage>
        <taxon>Bacteria</taxon>
        <taxon>Bacillati</taxon>
        <taxon>Bacillota</taxon>
        <taxon>Bacilli</taxon>
        <taxon>Bacillales</taxon>
        <taxon>Paenibacillaceae</taxon>
        <taxon>Paenibacillus</taxon>
    </lineage>
</organism>
<dbReference type="STRING" id="1126833.VN24_25565"/>
<feature type="transmembrane region" description="Helical" evidence="7">
    <location>
        <begin position="83"/>
        <end position="105"/>
    </location>
</feature>
<accession>A0A0D5NPX8</accession>
<gene>
    <name evidence="8" type="ORF">VN24_25565</name>
</gene>
<keyword evidence="4 7" id="KW-0812">Transmembrane</keyword>
<reference evidence="9" key="2">
    <citation type="submission" date="2015-03" db="EMBL/GenBank/DDBJ databases">
        <title>Genome sequence of Paenibacillus beijingensis strain DSM 24997T.</title>
        <authorList>
            <person name="Kwak Y."/>
            <person name="Shin J.-H."/>
        </authorList>
    </citation>
    <scope>NUCLEOTIDE SEQUENCE [LARGE SCALE GENOMIC DNA]</scope>
    <source>
        <strain evidence="9">DSM 24997</strain>
    </source>
</reference>
<name>A0A0D5NPX8_9BACL</name>
<evidence type="ECO:0000256" key="2">
    <source>
        <dbReference type="ARBA" id="ARBA00007543"/>
    </source>
</evidence>
<dbReference type="KEGG" id="pbj:VN24_25565"/>
<dbReference type="InterPro" id="IPR003317">
    <property type="entry name" value="Cyt-d_oxidase_su2"/>
</dbReference>
<sequence>MTDSTLAIFIIWCFLFVYSILGSIDFGAGFWAMVFGQRADTNAADIANRYLSPSWKVTNVFLVLLVVALVGFFPLAMPLLGTLLVTPVCLVLILLTLRSTFMVYSHMSPRYVPLLRFVSGITGLLIPGLLITLLPVTLGGFVEMTDGHPSVLTGKLLMSRTEYAHLAFGIATELFLSALFLADFAREAEDEATYRVYRHIAVAIGPLTLLTGILAAVSMVPEAHWLVERMRERASWFMLSAAAFAIGYSALWWKAGGGRTGVPRAAVVCVIIQYGLASFGYGSAHLPYIIYPHLTVEQGITNAVMFRSLLVGYAAGTLVLVPVFIWFWRLFLKDKRYLKQE</sequence>
<proteinExistence type="inferred from homology"/>
<keyword evidence="6 7" id="KW-0472">Membrane</keyword>
<feature type="transmembrane region" description="Helical" evidence="7">
    <location>
        <begin position="117"/>
        <end position="142"/>
    </location>
</feature>
<dbReference type="AlphaFoldDB" id="A0A0D5NPX8"/>
<keyword evidence="5 7" id="KW-1133">Transmembrane helix</keyword>
<dbReference type="HOGENOM" id="CLU_823259_0_0_9"/>
<comment type="subcellular location">
    <subcellularLocation>
        <location evidence="1">Cell membrane</location>
        <topology evidence="1">Multi-pass membrane protein</topology>
    </subcellularLocation>
</comment>
<comment type="similarity">
    <text evidence="2">Belongs to the cytochrome ubiquinol oxidase subunit 2 family.</text>
</comment>
<keyword evidence="9" id="KW-1185">Reference proteome</keyword>
<evidence type="ECO:0000256" key="6">
    <source>
        <dbReference type="ARBA" id="ARBA00023136"/>
    </source>
</evidence>
<protein>
    <submittedName>
        <fullName evidence="8">Membrane protein</fullName>
    </submittedName>
</protein>
<evidence type="ECO:0000256" key="4">
    <source>
        <dbReference type="ARBA" id="ARBA00022692"/>
    </source>
</evidence>
<dbReference type="GO" id="GO:0005886">
    <property type="term" value="C:plasma membrane"/>
    <property type="evidence" value="ECO:0007669"/>
    <property type="project" value="UniProtKB-SubCell"/>
</dbReference>
<dbReference type="PATRIC" id="fig|1126833.4.peg.5619"/>
<evidence type="ECO:0000313" key="8">
    <source>
        <dbReference type="EMBL" id="AJY77311.1"/>
    </source>
</evidence>
<feature type="transmembrane region" description="Helical" evidence="7">
    <location>
        <begin position="162"/>
        <end position="184"/>
    </location>
</feature>
<reference evidence="8 9" key="1">
    <citation type="journal article" date="2015" name="J. Biotechnol.">
        <title>Complete genome sequence of Paenibacillus beijingensis 7188(T) (=DSM 24997(T)), a novel rhizobacterium from jujube garden soil.</title>
        <authorList>
            <person name="Kwak Y."/>
            <person name="Shin J.H."/>
        </authorList>
    </citation>
    <scope>NUCLEOTIDE SEQUENCE [LARGE SCALE GENOMIC DNA]</scope>
    <source>
        <strain evidence="8 9">DSM 24997</strain>
    </source>
</reference>
<dbReference type="Pfam" id="PF02322">
    <property type="entry name" value="Cyt_bd_oxida_II"/>
    <property type="match status" value="1"/>
</dbReference>
<feature type="transmembrane region" description="Helical" evidence="7">
    <location>
        <begin position="196"/>
        <end position="216"/>
    </location>
</feature>
<evidence type="ECO:0000313" key="9">
    <source>
        <dbReference type="Proteomes" id="UP000032633"/>
    </source>
</evidence>